<proteinExistence type="predicted"/>
<evidence type="ECO:0000313" key="1">
    <source>
        <dbReference type="EMBL" id="SDI56742.1"/>
    </source>
</evidence>
<dbReference type="EMBL" id="FNEJ01000006">
    <property type="protein sequence ID" value="SDI56742.1"/>
    <property type="molecule type" value="Genomic_DNA"/>
</dbReference>
<reference evidence="1 2" key="1">
    <citation type="submission" date="2016-10" db="EMBL/GenBank/DDBJ databases">
        <authorList>
            <person name="de Groot N.N."/>
        </authorList>
    </citation>
    <scope>NUCLEOTIDE SEQUENCE [LARGE SCALE GENOMIC DNA]</scope>
    <source>
        <strain evidence="1 2">DSM 26424</strain>
    </source>
</reference>
<organism evidence="1 2">
    <name type="scientific">Salipiger marinus</name>
    <dbReference type="NCBI Taxonomy" id="555512"/>
    <lineage>
        <taxon>Bacteria</taxon>
        <taxon>Pseudomonadati</taxon>
        <taxon>Pseudomonadota</taxon>
        <taxon>Alphaproteobacteria</taxon>
        <taxon>Rhodobacterales</taxon>
        <taxon>Roseobacteraceae</taxon>
        <taxon>Salipiger</taxon>
    </lineage>
</organism>
<evidence type="ECO:0000313" key="2">
    <source>
        <dbReference type="Proteomes" id="UP000199093"/>
    </source>
</evidence>
<dbReference type="RefSeq" id="WP_089846062.1">
    <property type="nucleotide sequence ID" value="NZ_FNEJ01000006.1"/>
</dbReference>
<keyword evidence="2" id="KW-1185">Reference proteome</keyword>
<dbReference type="STRING" id="555512.SAMN04487993_1006251"/>
<accession>A0A1G8LM13</accession>
<dbReference type="Proteomes" id="UP000199093">
    <property type="component" value="Unassembled WGS sequence"/>
</dbReference>
<dbReference type="OrthoDB" id="7816979at2"/>
<protein>
    <submittedName>
        <fullName evidence="1">Uncharacterized protein</fullName>
    </submittedName>
</protein>
<sequence>MQVILHLGVHGTDEDRLLKTLLRNADDFRRDGVAIPGPSRYRTLLSEVVNSLGGADPAEDAREVLLDALLTEDAVDVHRLILSHENLLSVPKLALAGGRLYRRAEERVCAIQRLFRGDAVEVWMGLRDFASYLPAVYRESPAQSFDAFLHGADPMHLRWSSLIRRLREAAPEVPVTVWCNEDTPLLWGQILRGMAGIDAERRIIGSFDLFADIISPEGMKRFRSFLKENDSVTEAQKRRVMMAFLDKYALPEALEEELDLPGWDAAYVDMLTELYDEDVWQISRMPGVTLLSP</sequence>
<dbReference type="AlphaFoldDB" id="A0A1G8LM13"/>
<gene>
    <name evidence="1" type="ORF">SAMN04487993_1006251</name>
</gene>
<name>A0A1G8LM13_9RHOB</name>